<reference evidence="5 6" key="1">
    <citation type="submission" date="2015-03" db="EMBL/GenBank/DDBJ databases">
        <authorList>
            <person name="Radwan O."/>
            <person name="Al-Naeli F.A."/>
            <person name="Rendon G.A."/>
            <person name="Fields C."/>
        </authorList>
    </citation>
    <scope>NUCLEOTIDE SEQUENCE [LARGE SCALE GENOMIC DNA]</scope>
    <source>
        <strain evidence="5">CR-DP1</strain>
    </source>
</reference>
<keyword evidence="1" id="KW-0479">Metal-binding</keyword>
<evidence type="ECO:0000256" key="2">
    <source>
        <dbReference type="ARBA" id="ARBA00022771"/>
    </source>
</evidence>
<feature type="region of interest" description="Disordered" evidence="4">
    <location>
        <begin position="124"/>
        <end position="146"/>
    </location>
</feature>
<dbReference type="AlphaFoldDB" id="A0A0F4Z935"/>
<dbReference type="InterPro" id="IPR017907">
    <property type="entry name" value="Znf_RING_CS"/>
</dbReference>
<dbReference type="GO" id="GO:0008270">
    <property type="term" value="F:zinc ion binding"/>
    <property type="evidence" value="ECO:0007669"/>
    <property type="project" value="UniProtKB-KW"/>
</dbReference>
<dbReference type="Proteomes" id="UP000033483">
    <property type="component" value="Unassembled WGS sequence"/>
</dbReference>
<dbReference type="EMBL" id="LAEV01002213">
    <property type="protein sequence ID" value="KKA26358.1"/>
    <property type="molecule type" value="Genomic_DNA"/>
</dbReference>
<keyword evidence="3" id="KW-0862">Zinc</keyword>
<accession>A0A0F4Z935</accession>
<evidence type="ECO:0000256" key="3">
    <source>
        <dbReference type="ARBA" id="ARBA00022833"/>
    </source>
</evidence>
<dbReference type="SUPFAM" id="SSF57850">
    <property type="entry name" value="RING/U-box"/>
    <property type="match status" value="1"/>
</dbReference>
<evidence type="ECO:0008006" key="7">
    <source>
        <dbReference type="Google" id="ProtNLM"/>
    </source>
</evidence>
<gene>
    <name evidence="5" type="ORF">TD95_003844</name>
</gene>
<protein>
    <recommendedName>
        <fullName evidence="7">RING-type domain-containing protein</fullName>
    </recommendedName>
</protein>
<dbReference type="Gene3D" id="3.30.40.10">
    <property type="entry name" value="Zinc/RING finger domain, C3HC4 (zinc finger)"/>
    <property type="match status" value="1"/>
</dbReference>
<name>A0A0F4Z935_9PEZI</name>
<proteinExistence type="predicted"/>
<keyword evidence="2" id="KW-0863">Zinc-finger</keyword>
<evidence type="ECO:0000256" key="1">
    <source>
        <dbReference type="ARBA" id="ARBA00022723"/>
    </source>
</evidence>
<evidence type="ECO:0000256" key="4">
    <source>
        <dbReference type="SAM" id="MobiDB-lite"/>
    </source>
</evidence>
<dbReference type="InterPro" id="IPR013083">
    <property type="entry name" value="Znf_RING/FYVE/PHD"/>
</dbReference>
<dbReference type="OrthoDB" id="10009520at2759"/>
<dbReference type="PROSITE" id="PS00518">
    <property type="entry name" value="ZF_RING_1"/>
    <property type="match status" value="1"/>
</dbReference>
<evidence type="ECO:0000313" key="6">
    <source>
        <dbReference type="Proteomes" id="UP000033483"/>
    </source>
</evidence>
<evidence type="ECO:0000313" key="5">
    <source>
        <dbReference type="EMBL" id="KKA26358.1"/>
    </source>
</evidence>
<comment type="caution">
    <text evidence="5">The sequence shown here is derived from an EMBL/GenBank/DDBJ whole genome shotgun (WGS) entry which is preliminary data.</text>
</comment>
<keyword evidence="6" id="KW-1185">Reference proteome</keyword>
<organism evidence="5 6">
    <name type="scientific">Thielaviopsis punctulata</name>
    <dbReference type="NCBI Taxonomy" id="72032"/>
    <lineage>
        <taxon>Eukaryota</taxon>
        <taxon>Fungi</taxon>
        <taxon>Dikarya</taxon>
        <taxon>Ascomycota</taxon>
        <taxon>Pezizomycotina</taxon>
        <taxon>Sordariomycetes</taxon>
        <taxon>Hypocreomycetidae</taxon>
        <taxon>Microascales</taxon>
        <taxon>Ceratocystidaceae</taxon>
        <taxon>Thielaviopsis</taxon>
    </lineage>
</organism>
<sequence>MDLQDLDIATIRAIAAIQLADLAEIESRFKGKSPMGSAPDDAKVAVETLRQDLEREEQILSDHLMCLSINEALRQDCAVIATERRQERLAARDRRYAEKLQQCQEDAVPSDISDEESIKDPLEPLLHSTATPPTVAGPSSDAPQSESDVENSCVSCVTDYPKSHLLESTCGHFYCRNCICTLFTLSFQDESLFPPQCCQQNIPFDSTRNKMINDDMRLTETMNASTESGTLKAALTVVNSVMTDCRCISTLVPSAI</sequence>